<dbReference type="EMBL" id="JAGHQL010000091">
    <property type="protein sequence ID" value="KAH0538966.1"/>
    <property type="molecule type" value="Genomic_DNA"/>
</dbReference>
<dbReference type="SUPFAM" id="SSF52540">
    <property type="entry name" value="P-loop containing nucleoside triphosphate hydrolases"/>
    <property type="match status" value="1"/>
</dbReference>
<dbReference type="GO" id="GO:0005657">
    <property type="term" value="C:replication fork"/>
    <property type="evidence" value="ECO:0007669"/>
    <property type="project" value="InterPro"/>
</dbReference>
<dbReference type="PANTHER" id="PTHR46644:SF2">
    <property type="entry name" value="DNA REPAIR PROTEIN XRCC2"/>
    <property type="match status" value="1"/>
</dbReference>
<comment type="caution">
    <text evidence="2">The sequence shown here is derived from an EMBL/GenBank/DDBJ whole genome shotgun (WGS) entry which is preliminary data.</text>
</comment>
<protein>
    <recommendedName>
        <fullName evidence="4">DNA recombination and repair protein Rad51-like C-terminal domain-containing protein</fullName>
    </recommendedName>
</protein>
<dbReference type="InterPro" id="IPR030547">
    <property type="entry name" value="XRCC2"/>
</dbReference>
<dbReference type="CDD" id="cd19490">
    <property type="entry name" value="XRCC2"/>
    <property type="match status" value="1"/>
</dbReference>
<gene>
    <name evidence="2" type="ORF">FGG08_004481</name>
</gene>
<name>A0A9P8L2G6_9PEZI</name>
<dbReference type="PANTHER" id="PTHR46644">
    <property type="entry name" value="DNA REPAIR PROTEIN XRCC2"/>
    <property type="match status" value="1"/>
</dbReference>
<sequence length="370" mass="41356">MELLHSLRILCEYHRRSQLHIPALDRLLNIFTQPSRASQQPPEQDTHTPQQYGPEGAHAPPAKAKPAVIEITGTSPFSGKTHLLYYITAVAILPTELNGVFLNGKGGAVVVLDTDSRFDVPRLKQVMKYFIRARYLEVGALFIDEDGLEDLMRHALLHVHIYRPQSPASLVATLEAIPSYLLYSAKEHFSSGRALEAVLLDSVSAFIYQDRGIESTDSNPNCNPGNPFAKRYQDIVRGLRALQQTFKCVIVATAWGLFPCHSERQIYTKKPPPPSFRPHLPAVWTSFCTLRLIVTRDAVAKFGPGMSAEEALKDTAARQEVVDRGGFSGWVDQGWGSDEWSEETREALKRVKGGGFFWFRIVEDGVVIED</sequence>
<dbReference type="GO" id="GO:0000400">
    <property type="term" value="F:four-way junction DNA binding"/>
    <property type="evidence" value="ECO:0007669"/>
    <property type="project" value="TreeGrafter"/>
</dbReference>
<dbReference type="GO" id="GO:0042148">
    <property type="term" value="P:DNA strand invasion"/>
    <property type="evidence" value="ECO:0007669"/>
    <property type="project" value="TreeGrafter"/>
</dbReference>
<feature type="compositionally biased region" description="Polar residues" evidence="1">
    <location>
        <begin position="35"/>
        <end position="51"/>
    </location>
</feature>
<dbReference type="GO" id="GO:0000724">
    <property type="term" value="P:double-strand break repair via homologous recombination"/>
    <property type="evidence" value="ECO:0007669"/>
    <property type="project" value="InterPro"/>
</dbReference>
<keyword evidence="3" id="KW-1185">Reference proteome</keyword>
<evidence type="ECO:0000256" key="1">
    <source>
        <dbReference type="SAM" id="MobiDB-lite"/>
    </source>
</evidence>
<evidence type="ECO:0008006" key="4">
    <source>
        <dbReference type="Google" id="ProtNLM"/>
    </source>
</evidence>
<dbReference type="Proteomes" id="UP000698800">
    <property type="component" value="Unassembled WGS sequence"/>
</dbReference>
<organism evidence="2 3">
    <name type="scientific">Glutinoglossum americanum</name>
    <dbReference type="NCBI Taxonomy" id="1670608"/>
    <lineage>
        <taxon>Eukaryota</taxon>
        <taxon>Fungi</taxon>
        <taxon>Dikarya</taxon>
        <taxon>Ascomycota</taxon>
        <taxon>Pezizomycotina</taxon>
        <taxon>Geoglossomycetes</taxon>
        <taxon>Geoglossales</taxon>
        <taxon>Geoglossaceae</taxon>
        <taxon>Glutinoglossum</taxon>
    </lineage>
</organism>
<evidence type="ECO:0000313" key="2">
    <source>
        <dbReference type="EMBL" id="KAH0538966.1"/>
    </source>
</evidence>
<evidence type="ECO:0000313" key="3">
    <source>
        <dbReference type="Proteomes" id="UP000698800"/>
    </source>
</evidence>
<dbReference type="InterPro" id="IPR027417">
    <property type="entry name" value="P-loop_NTPase"/>
</dbReference>
<dbReference type="GO" id="GO:0033063">
    <property type="term" value="C:Rad51B-Rad51C-Rad51D-XRCC2 complex"/>
    <property type="evidence" value="ECO:0007669"/>
    <property type="project" value="InterPro"/>
</dbReference>
<dbReference type="OrthoDB" id="420422at2759"/>
<dbReference type="Gene3D" id="3.40.50.300">
    <property type="entry name" value="P-loop containing nucleotide triphosphate hydrolases"/>
    <property type="match status" value="1"/>
</dbReference>
<dbReference type="AlphaFoldDB" id="A0A9P8L2G6"/>
<proteinExistence type="predicted"/>
<dbReference type="GO" id="GO:0005815">
    <property type="term" value="C:microtubule organizing center"/>
    <property type="evidence" value="ECO:0007669"/>
    <property type="project" value="TreeGrafter"/>
</dbReference>
<accession>A0A9P8L2G6</accession>
<feature type="region of interest" description="Disordered" evidence="1">
    <location>
        <begin position="35"/>
        <end position="63"/>
    </location>
</feature>
<reference evidence="2" key="1">
    <citation type="submission" date="2021-03" db="EMBL/GenBank/DDBJ databases">
        <title>Comparative genomics and phylogenomic investigation of the class Geoglossomycetes provide insights into ecological specialization and systematics.</title>
        <authorList>
            <person name="Melie T."/>
            <person name="Pirro S."/>
            <person name="Miller A.N."/>
            <person name="Quandt A."/>
        </authorList>
    </citation>
    <scope>NUCLEOTIDE SEQUENCE</scope>
    <source>
        <strain evidence="2">GBOQ0MN5Z8</strain>
    </source>
</reference>